<dbReference type="GO" id="GO:0000139">
    <property type="term" value="C:Golgi membrane"/>
    <property type="evidence" value="ECO:0007669"/>
    <property type="project" value="UniProtKB-SubCell"/>
</dbReference>
<feature type="region of interest" description="Disordered" evidence="8">
    <location>
        <begin position="531"/>
        <end position="560"/>
    </location>
</feature>
<dbReference type="GO" id="GO:0031985">
    <property type="term" value="C:Golgi cisterna"/>
    <property type="evidence" value="ECO:0007669"/>
    <property type="project" value="TreeGrafter"/>
</dbReference>
<evidence type="ECO:0000256" key="3">
    <source>
        <dbReference type="ARBA" id="ARBA00022989"/>
    </source>
</evidence>
<dbReference type="EMBL" id="HBNS01033794">
    <property type="protein sequence ID" value="CAE4629164.1"/>
    <property type="molecule type" value="Transcribed_RNA"/>
</dbReference>
<proteinExistence type="predicted"/>
<feature type="region of interest" description="Disordered" evidence="8">
    <location>
        <begin position="39"/>
        <end position="225"/>
    </location>
</feature>
<gene>
    <name evidence="10" type="ORF">DBRI00130_LOCUS26442</name>
</gene>
<keyword evidence="5 7" id="KW-0175">Coiled coil</keyword>
<comment type="subcellular location">
    <subcellularLocation>
        <location evidence="1">Golgi apparatus membrane</location>
        <topology evidence="1">Single-pass membrane protein</topology>
    </subcellularLocation>
</comment>
<feature type="region of interest" description="Disordered" evidence="8">
    <location>
        <begin position="254"/>
        <end position="286"/>
    </location>
</feature>
<dbReference type="AlphaFoldDB" id="A0A7S4RYX1"/>
<sequence length="758" mass="84043">MSRWIASVNALLENIDGTVGQAVEDRELDREVDELYLDDDDIDVDVDGLDGGEDLVEDDDDDDEKGDEVEVMDSSTGGEEEVEEEEEGTPGVDGDVEEENETPFEYVSIDDVTPNETNVSESKESEGANESNIDEEKQDAKSKDDEDDEGAEDEGEKEEGEAEKETKETDSQPPTSSSALTQPPPPTKQLQQPQPSTTQKTIKSPPTSGAPAPPSIDSTKQTKEIRKLRRHIIKLNTDLEATEREMNAQRIELERAATRMERDRTRHKQERDTLKTEHTNELSLVKKEYEGRLEEASAKHATQMEELRKRLERAEEMRAREGGEWNSELEEAVKRERHAQERVVALEDEKGVLVGQVSSLQGQITALESRLESSTKSHETASEREREAEDRLDSALTLHARQLGQRQAREAELERYVAELGAALVVARDREQNRLNKAKSGGASNDDTHYAVDDASLKAQLLTAEDELETVRAQLSLEQQRCQTLHQEVLDMAKEQTEEASAVSARQKQYDRQINDLRATVSRLESLVESGVSSSDNVSSSSNMGGDTTSSLGGGGENENELKRQISSLSDEVMRQRSKIDNHKGEVSTLKSRLRAAISRAEVAEKALTTSGNGTDPNYDIEGGIIGGASVGGRMKRRVKGGRKKVSQVYSIRSALGLQQGRVDGETTEQLGRFIDVIDTLSLHTGAFFRYNPIARGGFIVYILLLHAWAFCLVIFHAHSYEAEPFDSHGPHALLSSYRHIEQLSKSALIPVANEAQP</sequence>
<evidence type="ECO:0000256" key="7">
    <source>
        <dbReference type="SAM" id="Coils"/>
    </source>
</evidence>
<feature type="transmembrane region" description="Helical" evidence="9">
    <location>
        <begin position="699"/>
        <end position="718"/>
    </location>
</feature>
<dbReference type="PANTHER" id="PTHR13815">
    <property type="entry name" value="GOLGIN-84"/>
    <property type="match status" value="1"/>
</dbReference>
<name>A0A7S4RYX1_9STRA</name>
<keyword evidence="3 9" id="KW-1133">Transmembrane helix</keyword>
<dbReference type="InterPro" id="IPR019177">
    <property type="entry name" value="Golgin_subfamily_A_member_5"/>
</dbReference>
<dbReference type="PANTHER" id="PTHR13815:SF7">
    <property type="entry name" value="GOLGIN SUBFAMILY A MEMBER 5"/>
    <property type="match status" value="1"/>
</dbReference>
<evidence type="ECO:0000256" key="5">
    <source>
        <dbReference type="ARBA" id="ARBA00023054"/>
    </source>
</evidence>
<feature type="coiled-coil region" evidence="7">
    <location>
        <begin position="461"/>
        <end position="527"/>
    </location>
</feature>
<feature type="region of interest" description="Disordered" evidence="8">
    <location>
        <begin position="368"/>
        <end position="390"/>
    </location>
</feature>
<feature type="compositionally biased region" description="Low complexity" evidence="8">
    <location>
        <begin position="531"/>
        <end position="551"/>
    </location>
</feature>
<dbReference type="GO" id="GO:0007030">
    <property type="term" value="P:Golgi organization"/>
    <property type="evidence" value="ECO:0007669"/>
    <property type="project" value="InterPro"/>
</dbReference>
<accession>A0A7S4RYX1</accession>
<evidence type="ECO:0008006" key="11">
    <source>
        <dbReference type="Google" id="ProtNLM"/>
    </source>
</evidence>
<organism evidence="10">
    <name type="scientific">Ditylum brightwellii</name>
    <dbReference type="NCBI Taxonomy" id="49249"/>
    <lineage>
        <taxon>Eukaryota</taxon>
        <taxon>Sar</taxon>
        <taxon>Stramenopiles</taxon>
        <taxon>Ochrophyta</taxon>
        <taxon>Bacillariophyta</taxon>
        <taxon>Mediophyceae</taxon>
        <taxon>Lithodesmiophycidae</taxon>
        <taxon>Lithodesmiales</taxon>
        <taxon>Lithodesmiaceae</taxon>
        <taxon>Ditylum</taxon>
    </lineage>
</organism>
<evidence type="ECO:0000256" key="9">
    <source>
        <dbReference type="SAM" id="Phobius"/>
    </source>
</evidence>
<keyword evidence="2 9" id="KW-0812">Transmembrane</keyword>
<evidence type="ECO:0000256" key="4">
    <source>
        <dbReference type="ARBA" id="ARBA00023034"/>
    </source>
</evidence>
<dbReference type="GO" id="GO:0000301">
    <property type="term" value="P:retrograde transport, vesicle recycling within Golgi"/>
    <property type="evidence" value="ECO:0007669"/>
    <property type="project" value="TreeGrafter"/>
</dbReference>
<reference evidence="10" key="1">
    <citation type="submission" date="2021-01" db="EMBL/GenBank/DDBJ databases">
        <authorList>
            <person name="Corre E."/>
            <person name="Pelletier E."/>
            <person name="Niang G."/>
            <person name="Scheremetjew M."/>
            <person name="Finn R."/>
            <person name="Kale V."/>
            <person name="Holt S."/>
            <person name="Cochrane G."/>
            <person name="Meng A."/>
            <person name="Brown T."/>
            <person name="Cohen L."/>
        </authorList>
    </citation>
    <scope>NUCLEOTIDE SEQUENCE</scope>
    <source>
        <strain evidence="10">GSO104</strain>
    </source>
</reference>
<evidence type="ECO:0000256" key="6">
    <source>
        <dbReference type="ARBA" id="ARBA00023136"/>
    </source>
</evidence>
<feature type="compositionally biased region" description="Basic and acidic residues" evidence="8">
    <location>
        <begin position="369"/>
        <end position="390"/>
    </location>
</feature>
<evidence type="ECO:0000313" key="10">
    <source>
        <dbReference type="EMBL" id="CAE4629164.1"/>
    </source>
</evidence>
<evidence type="ECO:0000256" key="8">
    <source>
        <dbReference type="SAM" id="MobiDB-lite"/>
    </source>
</evidence>
<keyword evidence="4" id="KW-0333">Golgi apparatus</keyword>
<keyword evidence="6 9" id="KW-0472">Membrane</keyword>
<feature type="compositionally biased region" description="Acidic residues" evidence="8">
    <location>
        <begin position="78"/>
        <end position="102"/>
    </location>
</feature>
<evidence type="ECO:0000256" key="1">
    <source>
        <dbReference type="ARBA" id="ARBA00004194"/>
    </source>
</evidence>
<feature type="compositionally biased region" description="Low complexity" evidence="8">
    <location>
        <begin position="188"/>
        <end position="210"/>
    </location>
</feature>
<feature type="compositionally biased region" description="Acidic residues" evidence="8">
    <location>
        <begin position="145"/>
        <end position="162"/>
    </location>
</feature>
<feature type="compositionally biased region" description="Acidic residues" evidence="8">
    <location>
        <begin position="39"/>
        <end position="71"/>
    </location>
</feature>
<evidence type="ECO:0000256" key="2">
    <source>
        <dbReference type="ARBA" id="ARBA00022692"/>
    </source>
</evidence>
<feature type="compositionally biased region" description="Basic and acidic residues" evidence="8">
    <location>
        <begin position="134"/>
        <end position="144"/>
    </location>
</feature>
<protein>
    <recommendedName>
        <fullName evidence="11">Golgin-84</fullName>
    </recommendedName>
</protein>